<accession>A0A852YVV2</accession>
<proteinExistence type="predicted"/>
<evidence type="ECO:0000313" key="3">
    <source>
        <dbReference type="Proteomes" id="UP000548304"/>
    </source>
</evidence>
<feature type="compositionally biased region" description="Basic and acidic residues" evidence="1">
    <location>
        <begin position="60"/>
        <end position="76"/>
    </location>
</feature>
<evidence type="ECO:0000256" key="1">
    <source>
        <dbReference type="SAM" id="MobiDB-lite"/>
    </source>
</evidence>
<keyword evidence="3" id="KW-1185">Reference proteome</keyword>
<comment type="caution">
    <text evidence="2">The sequence shown here is derived from an EMBL/GenBank/DDBJ whole genome shotgun (WGS) entry which is preliminary data.</text>
</comment>
<sequence length="76" mass="8276">MPTIAGTTRDVRTSPGWAPRPLTDGDSTPDSTRKRDERGLRQPEHRPHAGTPPADAPEPPDSRPHVRESGAPEPHD</sequence>
<name>A0A852YVV2_9ACTN</name>
<feature type="compositionally biased region" description="Basic and acidic residues" evidence="1">
    <location>
        <begin position="31"/>
        <end position="47"/>
    </location>
</feature>
<reference evidence="2 3" key="1">
    <citation type="submission" date="2020-07" db="EMBL/GenBank/DDBJ databases">
        <title>Genomic Encyclopedia of Type Strains, Phase III (KMG-III): the genomes of soil and plant-associated and newly described type strains.</title>
        <authorList>
            <person name="Whitman W."/>
        </authorList>
    </citation>
    <scope>NUCLEOTIDE SEQUENCE [LARGE SCALE GENOMIC DNA]</scope>
    <source>
        <strain evidence="2 3">CECT 8576</strain>
    </source>
</reference>
<dbReference type="AlphaFoldDB" id="A0A852YVV2"/>
<dbReference type="EMBL" id="JACBYW010000002">
    <property type="protein sequence ID" value="NYH78178.1"/>
    <property type="molecule type" value="Genomic_DNA"/>
</dbReference>
<gene>
    <name evidence="2" type="ORF">FHR84_001500</name>
</gene>
<organism evidence="2 3">
    <name type="scientific">Actinopolyspora biskrensis</name>
    <dbReference type="NCBI Taxonomy" id="1470178"/>
    <lineage>
        <taxon>Bacteria</taxon>
        <taxon>Bacillati</taxon>
        <taxon>Actinomycetota</taxon>
        <taxon>Actinomycetes</taxon>
        <taxon>Actinopolysporales</taxon>
        <taxon>Actinopolysporaceae</taxon>
        <taxon>Actinopolyspora</taxon>
    </lineage>
</organism>
<dbReference type="Proteomes" id="UP000548304">
    <property type="component" value="Unassembled WGS sequence"/>
</dbReference>
<feature type="region of interest" description="Disordered" evidence="1">
    <location>
        <begin position="1"/>
        <end position="76"/>
    </location>
</feature>
<evidence type="ECO:0000313" key="2">
    <source>
        <dbReference type="EMBL" id="NYH78178.1"/>
    </source>
</evidence>
<protein>
    <submittedName>
        <fullName evidence="2">Uncharacterized protein</fullName>
    </submittedName>
</protein>